<reference evidence="10" key="1">
    <citation type="submission" date="2019-02" db="EMBL/GenBank/DDBJ databases">
        <title>Genome of the parasitoid wasp Diachasma alloeum, an emerging model for ecological speciation and transitions to asexual reproduction.</title>
        <authorList>
            <person name="Robertson H.M."/>
            <person name="Walden K.K."/>
            <person name="Tvedte E.S."/>
            <person name="Hood G.R."/>
            <person name="Feder J.L."/>
            <person name="Forbes A.A."/>
            <person name="Logsdon J.M."/>
            <person name="Mcelroy K.E."/>
        </authorList>
    </citation>
    <scope>NUCLEOTIDE SEQUENCE [LARGE SCALE GENOMIC DNA]</scope>
    <source>
        <strain evidence="10">Michigan</strain>
    </source>
</reference>
<feature type="transmembrane region" description="Helical" evidence="9">
    <location>
        <begin position="71"/>
        <end position="90"/>
    </location>
</feature>
<evidence type="ECO:0000256" key="4">
    <source>
        <dbReference type="ARBA" id="ARBA00022725"/>
    </source>
</evidence>
<dbReference type="Pfam" id="PF02949">
    <property type="entry name" value="7tm_6"/>
    <property type="match status" value="1"/>
</dbReference>
<evidence type="ECO:0000256" key="9">
    <source>
        <dbReference type="RuleBase" id="RU351113"/>
    </source>
</evidence>
<evidence type="ECO:0000256" key="7">
    <source>
        <dbReference type="ARBA" id="ARBA00023170"/>
    </source>
</evidence>
<keyword evidence="6 9" id="KW-0472">Membrane</keyword>
<evidence type="ECO:0000256" key="6">
    <source>
        <dbReference type="ARBA" id="ARBA00023136"/>
    </source>
</evidence>
<feature type="transmembrane region" description="Helical" evidence="9">
    <location>
        <begin position="132"/>
        <end position="149"/>
    </location>
</feature>
<feature type="transmembrane region" description="Helical" evidence="9">
    <location>
        <begin position="186"/>
        <end position="212"/>
    </location>
</feature>
<evidence type="ECO:0000313" key="11">
    <source>
        <dbReference type="Proteomes" id="UP000297026"/>
    </source>
</evidence>
<gene>
    <name evidence="10" type="primary">Or195</name>
    <name evidence="10" type="ORF">DALL_DALL000303</name>
</gene>
<dbReference type="GO" id="GO:0007165">
    <property type="term" value="P:signal transduction"/>
    <property type="evidence" value="ECO:0007669"/>
    <property type="project" value="UniProtKB-KW"/>
</dbReference>
<evidence type="ECO:0000256" key="8">
    <source>
        <dbReference type="ARBA" id="ARBA00023224"/>
    </source>
</evidence>
<evidence type="ECO:0000256" key="2">
    <source>
        <dbReference type="ARBA" id="ARBA00022606"/>
    </source>
</evidence>
<name>A0A4E0RNW7_9HYME</name>
<dbReference type="Proteomes" id="UP000297026">
    <property type="component" value="Unassembled WGS sequence"/>
</dbReference>
<dbReference type="InterPro" id="IPR004117">
    <property type="entry name" value="7tm6_olfct_rcpt"/>
</dbReference>
<keyword evidence="3 9" id="KW-0812">Transmembrane</keyword>
<feature type="transmembrane region" description="Helical" evidence="9">
    <location>
        <begin position="292"/>
        <end position="312"/>
    </location>
</feature>
<comment type="similarity">
    <text evidence="9">Belongs to the insect chemoreceptor superfamily. Heteromeric odorant receptor channel (TC 1.A.69) family.</text>
</comment>
<keyword evidence="7 9" id="KW-0675">Receptor</keyword>
<dbReference type="PANTHER" id="PTHR21137:SF42">
    <property type="entry name" value="ODORANT RECEPTOR 83A"/>
    <property type="match status" value="1"/>
</dbReference>
<organism evidence="10 11">
    <name type="scientific">Diachasma alloeum</name>
    <dbReference type="NCBI Taxonomy" id="454923"/>
    <lineage>
        <taxon>Eukaryota</taxon>
        <taxon>Metazoa</taxon>
        <taxon>Ecdysozoa</taxon>
        <taxon>Arthropoda</taxon>
        <taxon>Hexapoda</taxon>
        <taxon>Insecta</taxon>
        <taxon>Pterygota</taxon>
        <taxon>Neoptera</taxon>
        <taxon>Endopterygota</taxon>
        <taxon>Hymenoptera</taxon>
        <taxon>Apocrita</taxon>
        <taxon>Ichneumonoidea</taxon>
        <taxon>Braconidae</taxon>
        <taxon>Opiinae</taxon>
        <taxon>Diachasma</taxon>
    </lineage>
</organism>
<evidence type="ECO:0000313" key="10">
    <source>
        <dbReference type="EMBL" id="THK33116.1"/>
    </source>
</evidence>
<dbReference type="GO" id="GO:0005886">
    <property type="term" value="C:plasma membrane"/>
    <property type="evidence" value="ECO:0007669"/>
    <property type="project" value="UniProtKB-SubCell"/>
</dbReference>
<dbReference type="EMBL" id="ML158708">
    <property type="protein sequence ID" value="THK33116.1"/>
    <property type="molecule type" value="Genomic_DNA"/>
</dbReference>
<evidence type="ECO:0000256" key="5">
    <source>
        <dbReference type="ARBA" id="ARBA00022989"/>
    </source>
</evidence>
<dbReference type="GO" id="GO:0004984">
    <property type="term" value="F:olfactory receptor activity"/>
    <property type="evidence" value="ECO:0007669"/>
    <property type="project" value="InterPro"/>
</dbReference>
<feature type="transmembrane region" description="Helical" evidence="9">
    <location>
        <begin position="44"/>
        <end position="65"/>
    </location>
</feature>
<dbReference type="AlphaFoldDB" id="A0A4E0RNW7"/>
<sequence length="387" mass="44867">MFFCCSIGSRFIKAQNVLNYVSRPVSLLGMWPVNITIGSRIRMVVYFIYHFYRIGMELIEFVMVFGDLGLVTENLLMTGVQIAIVLRLTLPRFAGSMRRVIEKLSDLHRRDMFKDTREMEIFIEYSERSERCYRIVLWPATIACVSWYLTPVQTYLLARIRNGTFIYEAPWRMPAFGAMARPEVAILVHIIELPVVYVSFCYMISYCIYVALVNHIRCQLVIVNHKVRKLKVDRIRNMEEVLSPIVERHVAVLHIAKSLNDCSRVSLLSELLIVSATLALLLYNIIVDGVKVMNYGFYVFNMLTVMFTNCYMGQCLEDEAVNLSDAFYDHDWTDLPLSYQKAFITCMIHAQRPLQITAGKFYKFSLSGFTKIMKSIMGFYSMLRATT</sequence>
<comment type="caution">
    <text evidence="9">Lacks conserved residue(s) required for the propagation of feature annotation.</text>
</comment>
<dbReference type="GO" id="GO:0005549">
    <property type="term" value="F:odorant binding"/>
    <property type="evidence" value="ECO:0007669"/>
    <property type="project" value="InterPro"/>
</dbReference>
<keyword evidence="4 9" id="KW-0552">Olfaction</keyword>
<dbReference type="PANTHER" id="PTHR21137">
    <property type="entry name" value="ODORANT RECEPTOR"/>
    <property type="match status" value="1"/>
</dbReference>
<keyword evidence="8 9" id="KW-0807">Transducer</keyword>
<keyword evidence="5 9" id="KW-1133">Transmembrane helix</keyword>
<comment type="subcellular location">
    <subcellularLocation>
        <location evidence="9">Cell membrane</location>
        <topology evidence="9">Multi-pass membrane protein</topology>
    </subcellularLocation>
    <subcellularLocation>
        <location evidence="1">Membrane</location>
        <topology evidence="1">Multi-pass membrane protein</topology>
    </subcellularLocation>
</comment>
<evidence type="ECO:0000256" key="1">
    <source>
        <dbReference type="ARBA" id="ARBA00004141"/>
    </source>
</evidence>
<evidence type="ECO:0000256" key="3">
    <source>
        <dbReference type="ARBA" id="ARBA00022692"/>
    </source>
</evidence>
<dbReference type="OrthoDB" id="6617147at2759"/>
<feature type="transmembrane region" description="Helical" evidence="9">
    <location>
        <begin position="267"/>
        <end position="286"/>
    </location>
</feature>
<proteinExistence type="inferred from homology"/>
<accession>A0A4E0RNW7</accession>
<keyword evidence="2 9" id="KW-0716">Sensory transduction</keyword>
<keyword evidence="11" id="KW-1185">Reference proteome</keyword>
<protein>
    <recommendedName>
        <fullName evidence="9">Odorant receptor</fullName>
    </recommendedName>
</protein>